<dbReference type="InterPro" id="IPR002068">
    <property type="entry name" value="A-crystallin/Hsp20_dom"/>
</dbReference>
<dbReference type="Proteomes" id="UP000177583">
    <property type="component" value="Unassembled WGS sequence"/>
</dbReference>
<dbReference type="PROSITE" id="PS01031">
    <property type="entry name" value="SHSP"/>
    <property type="match status" value="1"/>
</dbReference>
<dbReference type="CDD" id="cd06464">
    <property type="entry name" value="ACD_sHsps-like"/>
    <property type="match status" value="1"/>
</dbReference>
<evidence type="ECO:0000313" key="6">
    <source>
        <dbReference type="Proteomes" id="UP000177583"/>
    </source>
</evidence>
<dbReference type="Gene3D" id="2.60.40.790">
    <property type="match status" value="1"/>
</dbReference>
<evidence type="ECO:0000256" key="3">
    <source>
        <dbReference type="SAM" id="MobiDB-lite"/>
    </source>
</evidence>
<name>A0A1F6GRT6_9PROT</name>
<comment type="similarity">
    <text evidence="1 2">Belongs to the small heat shock protein (HSP20) family.</text>
</comment>
<evidence type="ECO:0000313" key="5">
    <source>
        <dbReference type="EMBL" id="OGH00790.1"/>
    </source>
</evidence>
<comment type="caution">
    <text evidence="5">The sequence shown here is derived from an EMBL/GenBank/DDBJ whole genome shotgun (WGS) entry which is preliminary data.</text>
</comment>
<dbReference type="EMBL" id="MFNF01000042">
    <property type="protein sequence ID" value="OGH00790.1"/>
    <property type="molecule type" value="Genomic_DNA"/>
</dbReference>
<gene>
    <name evidence="5" type="ORF">A2557_03710</name>
</gene>
<proteinExistence type="inferred from homology"/>
<accession>A0A1F6GRT6</accession>
<dbReference type="Pfam" id="PF00011">
    <property type="entry name" value="HSP20"/>
    <property type="match status" value="1"/>
</dbReference>
<evidence type="ECO:0000259" key="4">
    <source>
        <dbReference type="PROSITE" id="PS01031"/>
    </source>
</evidence>
<dbReference type="AlphaFoldDB" id="A0A1F6GRT6"/>
<sequence length="138" mass="15615">MFANLNQLIDQILAGQPKSQPQSQQQWRTAPASPQPRVNLFEEEHQVTLTTELPGFKKADLKLEVKGNRFRFSAAPVTEPKEANQYYHRERALAPFDRELVFAFRIDPEKVNASFENGVLTVVLPALAEDLPRTVALS</sequence>
<dbReference type="SUPFAM" id="SSF49764">
    <property type="entry name" value="HSP20-like chaperones"/>
    <property type="match status" value="1"/>
</dbReference>
<organism evidence="5 6">
    <name type="scientific">Candidatus Lambdaproteobacteria bacterium RIFOXYD2_FULL_56_26</name>
    <dbReference type="NCBI Taxonomy" id="1817773"/>
    <lineage>
        <taxon>Bacteria</taxon>
        <taxon>Pseudomonadati</taxon>
        <taxon>Pseudomonadota</taxon>
        <taxon>Candidatus Lambdaproteobacteria</taxon>
    </lineage>
</organism>
<dbReference type="PANTHER" id="PTHR11527">
    <property type="entry name" value="HEAT-SHOCK PROTEIN 20 FAMILY MEMBER"/>
    <property type="match status" value="1"/>
</dbReference>
<evidence type="ECO:0000256" key="2">
    <source>
        <dbReference type="RuleBase" id="RU003616"/>
    </source>
</evidence>
<evidence type="ECO:0000256" key="1">
    <source>
        <dbReference type="PROSITE-ProRule" id="PRU00285"/>
    </source>
</evidence>
<feature type="domain" description="SHSP" evidence="4">
    <location>
        <begin position="29"/>
        <end position="138"/>
    </location>
</feature>
<reference evidence="5 6" key="1">
    <citation type="journal article" date="2016" name="Nat. Commun.">
        <title>Thousands of microbial genomes shed light on interconnected biogeochemical processes in an aquifer system.</title>
        <authorList>
            <person name="Anantharaman K."/>
            <person name="Brown C.T."/>
            <person name="Hug L.A."/>
            <person name="Sharon I."/>
            <person name="Castelle C.J."/>
            <person name="Probst A.J."/>
            <person name="Thomas B.C."/>
            <person name="Singh A."/>
            <person name="Wilkins M.J."/>
            <person name="Karaoz U."/>
            <person name="Brodie E.L."/>
            <person name="Williams K.H."/>
            <person name="Hubbard S.S."/>
            <person name="Banfield J.F."/>
        </authorList>
    </citation>
    <scope>NUCLEOTIDE SEQUENCE [LARGE SCALE GENOMIC DNA]</scope>
</reference>
<dbReference type="InterPro" id="IPR008978">
    <property type="entry name" value="HSP20-like_chaperone"/>
</dbReference>
<feature type="compositionally biased region" description="Low complexity" evidence="3">
    <location>
        <begin position="16"/>
        <end position="26"/>
    </location>
</feature>
<feature type="region of interest" description="Disordered" evidence="3">
    <location>
        <begin position="16"/>
        <end position="37"/>
    </location>
</feature>
<protein>
    <recommendedName>
        <fullName evidence="4">SHSP domain-containing protein</fullName>
    </recommendedName>
</protein>
<dbReference type="InterPro" id="IPR031107">
    <property type="entry name" value="Small_HSP"/>
</dbReference>